<dbReference type="NCBIfam" id="NF006520">
    <property type="entry name" value="PRK08965.1-4"/>
    <property type="match status" value="1"/>
</dbReference>
<dbReference type="Proteomes" id="UP000439522">
    <property type="component" value="Unassembled WGS sequence"/>
</dbReference>
<evidence type="ECO:0000256" key="6">
    <source>
        <dbReference type="ARBA" id="ARBA00023136"/>
    </source>
</evidence>
<evidence type="ECO:0000256" key="7">
    <source>
        <dbReference type="SAM" id="Phobius"/>
    </source>
</evidence>
<gene>
    <name evidence="8" type="ORF">GRI40_07005</name>
</gene>
<dbReference type="RefSeq" id="WP_160610670.1">
    <property type="nucleotide sequence ID" value="NZ_WTZA01000001.1"/>
</dbReference>
<protein>
    <submittedName>
        <fullName evidence="8">Na+/H+ antiporter subunit E</fullName>
    </submittedName>
</protein>
<keyword evidence="6 7" id="KW-0472">Membrane</keyword>
<dbReference type="PIRSF" id="PIRSF019239">
    <property type="entry name" value="MrpE"/>
    <property type="match status" value="1"/>
</dbReference>
<evidence type="ECO:0000256" key="3">
    <source>
        <dbReference type="ARBA" id="ARBA00022475"/>
    </source>
</evidence>
<reference evidence="8 9" key="1">
    <citation type="submission" date="2019-12" db="EMBL/GenBank/DDBJ databases">
        <title>Genomic-based taxomic classification of the family Erythrobacteraceae.</title>
        <authorList>
            <person name="Xu L."/>
        </authorList>
    </citation>
    <scope>NUCLEOTIDE SEQUENCE [LARGE SCALE GENOMIC DNA]</scope>
    <source>
        <strain evidence="8 9">100921-2</strain>
    </source>
</reference>
<keyword evidence="9" id="KW-1185">Reference proteome</keyword>
<evidence type="ECO:0000256" key="4">
    <source>
        <dbReference type="ARBA" id="ARBA00022692"/>
    </source>
</evidence>
<dbReference type="Pfam" id="PF01899">
    <property type="entry name" value="MNHE"/>
    <property type="match status" value="1"/>
</dbReference>
<dbReference type="InterPro" id="IPR002758">
    <property type="entry name" value="Cation_antiport_E"/>
</dbReference>
<proteinExistence type="inferred from homology"/>
<dbReference type="AlphaFoldDB" id="A0A6I4TBR3"/>
<comment type="similarity">
    <text evidence="2">Belongs to the CPA3 antiporters (TC 2.A.63) subunit E family.</text>
</comment>
<keyword evidence="5 7" id="KW-1133">Transmembrane helix</keyword>
<comment type="subcellular location">
    <subcellularLocation>
        <location evidence="1">Cell membrane</location>
        <topology evidence="1">Multi-pass membrane protein</topology>
    </subcellularLocation>
</comment>
<evidence type="ECO:0000256" key="5">
    <source>
        <dbReference type="ARBA" id="ARBA00022989"/>
    </source>
</evidence>
<evidence type="ECO:0000256" key="2">
    <source>
        <dbReference type="ARBA" id="ARBA00006228"/>
    </source>
</evidence>
<feature type="transmembrane region" description="Helical" evidence="7">
    <location>
        <begin position="61"/>
        <end position="83"/>
    </location>
</feature>
<dbReference type="EMBL" id="WTZA01000001">
    <property type="protein sequence ID" value="MXO74969.1"/>
    <property type="molecule type" value="Genomic_DNA"/>
</dbReference>
<feature type="transmembrane region" description="Helical" evidence="7">
    <location>
        <begin position="103"/>
        <end position="122"/>
    </location>
</feature>
<evidence type="ECO:0000313" key="8">
    <source>
        <dbReference type="EMBL" id="MXO74969.1"/>
    </source>
</evidence>
<dbReference type="GO" id="GO:0005886">
    <property type="term" value="C:plasma membrane"/>
    <property type="evidence" value="ECO:0007669"/>
    <property type="project" value="UniProtKB-SubCell"/>
</dbReference>
<keyword evidence="3" id="KW-1003">Cell membrane</keyword>
<accession>A0A6I4TBR3</accession>
<dbReference type="PANTHER" id="PTHR34584">
    <property type="entry name" value="NA(+)/H(+) ANTIPORTER SUBUNIT E1"/>
    <property type="match status" value="1"/>
</dbReference>
<dbReference type="OrthoDB" id="9807187at2"/>
<dbReference type="PANTHER" id="PTHR34584:SF1">
    <property type="entry name" value="NA(+)_H(+) ANTIPORTER SUBUNIT E1"/>
    <property type="match status" value="1"/>
</dbReference>
<dbReference type="GO" id="GO:0008324">
    <property type="term" value="F:monoatomic cation transmembrane transporter activity"/>
    <property type="evidence" value="ECO:0007669"/>
    <property type="project" value="InterPro"/>
</dbReference>
<organism evidence="8 9">
    <name type="scientific">Tsuneonella aeria</name>
    <dbReference type="NCBI Taxonomy" id="1837929"/>
    <lineage>
        <taxon>Bacteria</taxon>
        <taxon>Pseudomonadati</taxon>
        <taxon>Pseudomonadota</taxon>
        <taxon>Alphaproteobacteria</taxon>
        <taxon>Sphingomonadales</taxon>
        <taxon>Erythrobacteraceae</taxon>
        <taxon>Tsuneonella</taxon>
    </lineage>
</organism>
<sequence length="162" mass="18377">MTRLMPYPLLGAGLFVMWLLLTQSFSLGQVLLGALVAFMVVQSTVRLAPTRSKPRDFGAMVRLLGMVLVDVIRSNFAVMRIALYPQGQRVSGFVRLPLDLRDPFGLTVLALILTATPGTMWVEYNRARSELLVHVLDLVDEAEWCRLIKQRYETLLQRIFEP</sequence>
<name>A0A6I4TBR3_9SPHN</name>
<evidence type="ECO:0000313" key="9">
    <source>
        <dbReference type="Proteomes" id="UP000439522"/>
    </source>
</evidence>
<comment type="caution">
    <text evidence="8">The sequence shown here is derived from an EMBL/GenBank/DDBJ whole genome shotgun (WGS) entry which is preliminary data.</text>
</comment>
<keyword evidence="4 7" id="KW-0812">Transmembrane</keyword>
<evidence type="ECO:0000256" key="1">
    <source>
        <dbReference type="ARBA" id="ARBA00004651"/>
    </source>
</evidence>